<name>A0A663N6N7_ATHCN</name>
<proteinExistence type="predicted"/>
<evidence type="ECO:0000313" key="1">
    <source>
        <dbReference type="Ensembl" id="ENSACUP00000019386.1"/>
    </source>
</evidence>
<organism evidence="1 2">
    <name type="scientific">Athene cunicularia</name>
    <name type="common">Burrowing owl</name>
    <name type="synonym">Speotyto cunicularia</name>
    <dbReference type="NCBI Taxonomy" id="194338"/>
    <lineage>
        <taxon>Eukaryota</taxon>
        <taxon>Metazoa</taxon>
        <taxon>Chordata</taxon>
        <taxon>Craniata</taxon>
        <taxon>Vertebrata</taxon>
        <taxon>Euteleostomi</taxon>
        <taxon>Archelosauria</taxon>
        <taxon>Archosauria</taxon>
        <taxon>Dinosauria</taxon>
        <taxon>Saurischia</taxon>
        <taxon>Theropoda</taxon>
        <taxon>Coelurosauria</taxon>
        <taxon>Aves</taxon>
        <taxon>Neognathae</taxon>
        <taxon>Neoaves</taxon>
        <taxon>Telluraves</taxon>
        <taxon>Strigiformes</taxon>
        <taxon>Strigidae</taxon>
        <taxon>Athene</taxon>
    </lineage>
</organism>
<reference evidence="1" key="1">
    <citation type="submission" date="2025-08" db="UniProtKB">
        <authorList>
            <consortium name="Ensembl"/>
        </authorList>
    </citation>
    <scope>IDENTIFICATION</scope>
</reference>
<evidence type="ECO:0000313" key="2">
    <source>
        <dbReference type="Proteomes" id="UP000472269"/>
    </source>
</evidence>
<dbReference type="AlphaFoldDB" id="A0A663N6N7"/>
<sequence length="105" mass="12069">PRLKTQYPTYWLSCTVYKPMDKVPGLSHNRKKMTAPKGSLMPISSRTEPQITLTEYFHFVATSTWEALAKTLQLLLSPRQKAIRRFGLSAACMPDNLFHQIFNIL</sequence>
<keyword evidence="2" id="KW-1185">Reference proteome</keyword>
<protein>
    <submittedName>
        <fullName evidence="1">Uncharacterized protein</fullName>
    </submittedName>
</protein>
<dbReference type="Ensembl" id="ENSACUT00000020680.1">
    <property type="protein sequence ID" value="ENSACUP00000019386.1"/>
    <property type="gene ID" value="ENSACUG00000012983.1"/>
</dbReference>
<accession>A0A663N6N7</accession>
<reference evidence="1" key="2">
    <citation type="submission" date="2025-09" db="UniProtKB">
        <authorList>
            <consortium name="Ensembl"/>
        </authorList>
    </citation>
    <scope>IDENTIFICATION</scope>
</reference>
<dbReference type="Proteomes" id="UP000472269">
    <property type="component" value="Unplaced"/>
</dbReference>